<dbReference type="Gene3D" id="1.10.287.110">
    <property type="entry name" value="DnaJ domain"/>
    <property type="match status" value="1"/>
</dbReference>
<reference evidence="2" key="1">
    <citation type="submission" date="2010-07" db="EMBL/GenBank/DDBJ databases">
        <authorList>
            <consortium name="CONSOLIDER consortium CSD2007-00005"/>
            <person name="Guazzaroni M.-E."/>
            <person name="Richter M."/>
            <person name="Garcia-Salamanca A."/>
            <person name="Yarza P."/>
            <person name="Ferrer M."/>
        </authorList>
    </citation>
    <scope>NUCLEOTIDE SEQUENCE</scope>
</reference>
<dbReference type="PANTHER" id="PTHR14021:SF15">
    <property type="entry name" value="IRON-SULFUR CLUSTER CO-CHAPERONE PROTEIN HSCB"/>
    <property type="match status" value="1"/>
</dbReference>
<evidence type="ECO:0000259" key="1">
    <source>
        <dbReference type="PROSITE" id="PS50076"/>
    </source>
</evidence>
<dbReference type="GO" id="GO:0044571">
    <property type="term" value="P:[2Fe-2S] cluster assembly"/>
    <property type="evidence" value="ECO:0007669"/>
    <property type="project" value="InterPro"/>
</dbReference>
<dbReference type="AlphaFoldDB" id="D9PL81"/>
<gene>
    <name evidence="2" type="primary">hscB</name>
    <name evidence="2" type="ORF">LDC_2304</name>
</gene>
<organism evidence="2">
    <name type="scientific">sediment metagenome</name>
    <dbReference type="NCBI Taxonomy" id="749907"/>
    <lineage>
        <taxon>unclassified sequences</taxon>
        <taxon>metagenomes</taxon>
        <taxon>ecological metagenomes</taxon>
    </lineage>
</organism>
<dbReference type="GO" id="GO:1990230">
    <property type="term" value="C:iron-sulfur cluster transfer complex"/>
    <property type="evidence" value="ECO:0007669"/>
    <property type="project" value="TreeGrafter"/>
</dbReference>
<comment type="caution">
    <text evidence="2">The sequence shown here is derived from an EMBL/GenBank/DDBJ whole genome shotgun (WGS) entry which is preliminary data.</text>
</comment>
<dbReference type="InterPro" id="IPR036869">
    <property type="entry name" value="J_dom_sf"/>
</dbReference>
<dbReference type="PANTHER" id="PTHR14021">
    <property type="entry name" value="IRON-SULFUR CLUSTER CO-CHAPERONE PROTEIN HSCB"/>
    <property type="match status" value="1"/>
</dbReference>
<dbReference type="CDD" id="cd06257">
    <property type="entry name" value="DnaJ"/>
    <property type="match status" value="1"/>
</dbReference>
<accession>D9PL81</accession>
<feature type="domain" description="J" evidence="1">
    <location>
        <begin position="8"/>
        <end position="62"/>
    </location>
</feature>
<feature type="non-terminal residue" evidence="2">
    <location>
        <position position="62"/>
    </location>
</feature>
<dbReference type="InterPro" id="IPR004640">
    <property type="entry name" value="HscB"/>
</dbReference>
<reference evidence="2" key="2">
    <citation type="journal article" date="2011" name="Microb. Ecol.">
        <title>Taxonomic and Functional Metagenomic Profiling of the Microbial Community in the Anoxic Sediment of a Sub-saline Shallow Lake (Laguna de Carrizo, Central Spain).</title>
        <authorList>
            <person name="Ferrer M."/>
            <person name="Guazzaroni M.E."/>
            <person name="Richter M."/>
            <person name="Garcia-Salamanca A."/>
            <person name="Yarza P."/>
            <person name="Suarez-Suarez A."/>
            <person name="Solano J."/>
            <person name="Alcaide M."/>
            <person name="van Dillewijn P."/>
            <person name="Molina-Henares M.A."/>
            <person name="Lopez-Cortes N."/>
            <person name="Al-Ramahi Y."/>
            <person name="Guerrero C."/>
            <person name="Acosta A."/>
            <person name="de Eugenio L.I."/>
            <person name="Martinez V."/>
            <person name="Marques S."/>
            <person name="Rojo F."/>
            <person name="Santero E."/>
            <person name="Genilloud O."/>
            <person name="Perez-Perez J."/>
            <person name="Rossello-Mora R."/>
            <person name="Ramos J.L."/>
        </authorList>
    </citation>
    <scope>NUCLEOTIDE SEQUENCE</scope>
</reference>
<protein>
    <submittedName>
        <fullName evidence="2">Co-chaperone protein hscB</fullName>
    </submittedName>
</protein>
<evidence type="ECO:0000313" key="2">
    <source>
        <dbReference type="EMBL" id="EFK95686.1"/>
    </source>
</evidence>
<dbReference type="InterPro" id="IPR001623">
    <property type="entry name" value="DnaJ_domain"/>
</dbReference>
<dbReference type="EMBL" id="ADZX01000697">
    <property type="protein sequence ID" value="EFK95686.1"/>
    <property type="molecule type" value="Genomic_DNA"/>
</dbReference>
<dbReference type="PROSITE" id="PS50076">
    <property type="entry name" value="DNAJ_2"/>
    <property type="match status" value="1"/>
</dbReference>
<dbReference type="GO" id="GO:0001671">
    <property type="term" value="F:ATPase activator activity"/>
    <property type="evidence" value="ECO:0007669"/>
    <property type="project" value="InterPro"/>
</dbReference>
<name>D9PL81_9ZZZZ</name>
<sequence length="62" mass="7117">MTHDFARNHFELFGLPVSFAVDPAALERAYRDLQGRVHPDRFASASEAERRVAMQWATRANE</sequence>
<dbReference type="SUPFAM" id="SSF46565">
    <property type="entry name" value="Chaperone J-domain"/>
    <property type="match status" value="1"/>
</dbReference>
<proteinExistence type="predicted"/>
<dbReference type="GO" id="GO:0051087">
    <property type="term" value="F:protein-folding chaperone binding"/>
    <property type="evidence" value="ECO:0007669"/>
    <property type="project" value="InterPro"/>
</dbReference>